<proteinExistence type="predicted"/>
<dbReference type="Proteomes" id="UP000178820">
    <property type="component" value="Unassembled WGS sequence"/>
</dbReference>
<evidence type="ECO:0000313" key="2">
    <source>
        <dbReference type="Proteomes" id="UP000178820"/>
    </source>
</evidence>
<dbReference type="AlphaFoldDB" id="A0A1G2I373"/>
<reference evidence="1 2" key="1">
    <citation type="journal article" date="2016" name="Nat. Commun.">
        <title>Thousands of microbial genomes shed light on interconnected biogeochemical processes in an aquifer system.</title>
        <authorList>
            <person name="Anantharaman K."/>
            <person name="Brown C.T."/>
            <person name="Hug L.A."/>
            <person name="Sharon I."/>
            <person name="Castelle C.J."/>
            <person name="Probst A.J."/>
            <person name="Thomas B.C."/>
            <person name="Singh A."/>
            <person name="Wilkins M.J."/>
            <person name="Karaoz U."/>
            <person name="Brodie E.L."/>
            <person name="Williams K.H."/>
            <person name="Hubbard S.S."/>
            <person name="Banfield J.F."/>
        </authorList>
    </citation>
    <scope>NUCLEOTIDE SEQUENCE [LARGE SCALE GENOMIC DNA]</scope>
</reference>
<sequence>MIIRVEPNAPNTKKFLKYVVEKVLEHEPLKRGKIVKVLLQEHVTPLPEFNENLFEGDYDTNPGEKIDFQEDNAHAKTMGLIVYLNEQLPPHSGPRHGKLLKENPLTFELKLVVSDPKGFYKFADDLGVTADKEIGEGSVKERNGKVTVTIKLFFNEDGKLWREGKEKHFYLMEKGRDRYKIMEYFIVNKFNDYYPTKAIAHDLGKNNLPNFSRQIGNINRIAKNKIRLKDNILEGKRGRGYKISATYKITMKS</sequence>
<dbReference type="EMBL" id="MHOT01000013">
    <property type="protein sequence ID" value="OGZ69213.1"/>
    <property type="molecule type" value="Genomic_DNA"/>
</dbReference>
<protein>
    <submittedName>
        <fullName evidence="1">Uncharacterized protein</fullName>
    </submittedName>
</protein>
<gene>
    <name evidence="1" type="ORF">A3D44_00805</name>
</gene>
<comment type="caution">
    <text evidence="1">The sequence shown here is derived from an EMBL/GenBank/DDBJ whole genome shotgun (WGS) entry which is preliminary data.</text>
</comment>
<name>A0A1G2I373_9BACT</name>
<organism evidence="1 2">
    <name type="scientific">Candidatus Staskawiczbacteria bacterium RIFCSPHIGHO2_02_FULL_42_22</name>
    <dbReference type="NCBI Taxonomy" id="1802207"/>
    <lineage>
        <taxon>Bacteria</taxon>
        <taxon>Candidatus Staskawicziibacteriota</taxon>
    </lineage>
</organism>
<dbReference type="STRING" id="1802207.A3D44_00805"/>
<accession>A0A1G2I373</accession>
<evidence type="ECO:0000313" key="1">
    <source>
        <dbReference type="EMBL" id="OGZ69213.1"/>
    </source>
</evidence>